<sequence length="44" mass="4917">MATLKICTHDQTHWLTEVSEIQQISSFSIPESVNDENDIVSAAK</sequence>
<evidence type="ECO:0000313" key="1">
    <source>
        <dbReference type="EMBL" id="KKN11591.1"/>
    </source>
</evidence>
<gene>
    <name evidence="1" type="ORF">LCGC14_1025110</name>
</gene>
<feature type="non-terminal residue" evidence="1">
    <location>
        <position position="44"/>
    </location>
</feature>
<dbReference type="EMBL" id="LAZR01004120">
    <property type="protein sequence ID" value="KKN11591.1"/>
    <property type="molecule type" value="Genomic_DNA"/>
</dbReference>
<dbReference type="AlphaFoldDB" id="A0A0F9QEC3"/>
<proteinExistence type="predicted"/>
<comment type="caution">
    <text evidence="1">The sequence shown here is derived from an EMBL/GenBank/DDBJ whole genome shotgun (WGS) entry which is preliminary data.</text>
</comment>
<protein>
    <submittedName>
        <fullName evidence="1">Uncharacterized protein</fullName>
    </submittedName>
</protein>
<name>A0A0F9QEC3_9ZZZZ</name>
<accession>A0A0F9QEC3</accession>
<organism evidence="1">
    <name type="scientific">marine sediment metagenome</name>
    <dbReference type="NCBI Taxonomy" id="412755"/>
    <lineage>
        <taxon>unclassified sequences</taxon>
        <taxon>metagenomes</taxon>
        <taxon>ecological metagenomes</taxon>
    </lineage>
</organism>
<reference evidence="1" key="1">
    <citation type="journal article" date="2015" name="Nature">
        <title>Complex archaea that bridge the gap between prokaryotes and eukaryotes.</title>
        <authorList>
            <person name="Spang A."/>
            <person name="Saw J.H."/>
            <person name="Jorgensen S.L."/>
            <person name="Zaremba-Niedzwiedzka K."/>
            <person name="Martijn J."/>
            <person name="Lind A.E."/>
            <person name="van Eijk R."/>
            <person name="Schleper C."/>
            <person name="Guy L."/>
            <person name="Ettema T.J."/>
        </authorList>
    </citation>
    <scope>NUCLEOTIDE SEQUENCE</scope>
</reference>